<comment type="caution">
    <text evidence="4">The sequence shown here is derived from an EMBL/GenBank/DDBJ whole genome shotgun (WGS) entry which is preliminary data.</text>
</comment>
<dbReference type="AlphaFoldDB" id="A0A0J1B4U1"/>
<dbReference type="Proteomes" id="UP000036367">
    <property type="component" value="Unassembled WGS sequence"/>
</dbReference>
<name>A0A0J1B4U1_RHOIS</name>
<feature type="region of interest" description="Disordered" evidence="1">
    <location>
        <begin position="1"/>
        <end position="31"/>
    </location>
</feature>
<protein>
    <submittedName>
        <fullName evidence="4">Dehydrogenase</fullName>
    </submittedName>
</protein>
<dbReference type="SUPFAM" id="SSF55347">
    <property type="entry name" value="Glyceraldehyde-3-phosphate dehydrogenase-like, C-terminal domain"/>
    <property type="match status" value="1"/>
</dbReference>
<organism evidence="4 5">
    <name type="scientific">Rhodopirellula islandica</name>
    <dbReference type="NCBI Taxonomy" id="595434"/>
    <lineage>
        <taxon>Bacteria</taxon>
        <taxon>Pseudomonadati</taxon>
        <taxon>Planctomycetota</taxon>
        <taxon>Planctomycetia</taxon>
        <taxon>Pirellulales</taxon>
        <taxon>Pirellulaceae</taxon>
        <taxon>Rhodopirellula</taxon>
    </lineage>
</organism>
<evidence type="ECO:0000313" key="4">
    <source>
        <dbReference type="EMBL" id="KLU01860.1"/>
    </source>
</evidence>
<feature type="compositionally biased region" description="Polar residues" evidence="1">
    <location>
        <begin position="1"/>
        <end position="14"/>
    </location>
</feature>
<gene>
    <name evidence="4" type="ORF">RISK_006044</name>
</gene>
<dbReference type="Gene3D" id="3.40.50.720">
    <property type="entry name" value="NAD(P)-binding Rossmann-like Domain"/>
    <property type="match status" value="1"/>
</dbReference>
<evidence type="ECO:0000313" key="5">
    <source>
        <dbReference type="Proteomes" id="UP000036367"/>
    </source>
</evidence>
<sequence>MPSRSSVPPENESPNDPAGDPLSGSKRSAVLDQRANRRKFIQSGGIMLAGGSVLGTNLSVAQGAHVYGDDTLKIGLIGCGSRGTNAVIQALNTDGATRLVAMADAFENNLQSAYRAIKSKHGNSGPGGKRVDVDGARFVGLDGWKQVLQSDADIVFLTTPPGFRPLHFEKAIEAGKHVFMEKPVATDAPGVRRVLAANEVAKQKGLAVAVGLQRHHESRYRECVQRLQEGAIGDPIFARAYWNGAGSRLRPRPNNASELEYQLRQWQHFNWTGGDHIAEQHVHNLDVINWVLGQHPVSAQGQGGRDSRSDQTLGETFDHHMVEFTYAKDVRLLSQCRHVRGCWNTVSEHIHGTQGSCDISAAIIRDTSGKVVWQSAQKNSKDKGCQQAQDDLFAALRNGDIPNEGEYGATSTMTAIMGRMASYSGKIVRWNETLQSDQCLADVDALNSLQDIAPVQPLPDGNYAVAIPGQTKVL</sequence>
<dbReference type="RefSeq" id="WP_047816958.1">
    <property type="nucleotide sequence ID" value="NZ_LECT01000048.1"/>
</dbReference>
<dbReference type="GO" id="GO:0000166">
    <property type="term" value="F:nucleotide binding"/>
    <property type="evidence" value="ECO:0007669"/>
    <property type="project" value="InterPro"/>
</dbReference>
<dbReference type="InterPro" id="IPR036291">
    <property type="entry name" value="NAD(P)-bd_dom_sf"/>
</dbReference>
<dbReference type="PANTHER" id="PTHR43818">
    <property type="entry name" value="BCDNA.GH03377"/>
    <property type="match status" value="1"/>
</dbReference>
<proteinExistence type="predicted"/>
<dbReference type="PATRIC" id="fig|595434.4.peg.5742"/>
<keyword evidence="5" id="KW-1185">Reference proteome</keyword>
<dbReference type="Pfam" id="PF22725">
    <property type="entry name" value="GFO_IDH_MocA_C3"/>
    <property type="match status" value="1"/>
</dbReference>
<dbReference type="SUPFAM" id="SSF51735">
    <property type="entry name" value="NAD(P)-binding Rossmann-fold domains"/>
    <property type="match status" value="1"/>
</dbReference>
<accession>A0A0J1B4U1</accession>
<evidence type="ECO:0000256" key="1">
    <source>
        <dbReference type="SAM" id="MobiDB-lite"/>
    </source>
</evidence>
<dbReference type="InterPro" id="IPR055170">
    <property type="entry name" value="GFO_IDH_MocA-like_dom"/>
</dbReference>
<feature type="domain" description="Gfo/Idh/MocA-like oxidoreductase N-terminal" evidence="2">
    <location>
        <begin position="72"/>
        <end position="211"/>
    </location>
</feature>
<dbReference type="OrthoDB" id="253515at2"/>
<dbReference type="Pfam" id="PF01408">
    <property type="entry name" value="GFO_IDH_MocA"/>
    <property type="match status" value="1"/>
</dbReference>
<dbReference type="InterPro" id="IPR050463">
    <property type="entry name" value="Gfo/Idh/MocA_oxidrdct_glycsds"/>
</dbReference>
<reference evidence="4" key="1">
    <citation type="submission" date="2015-05" db="EMBL/GenBank/DDBJ databases">
        <title>Permanent draft genome of Rhodopirellula islandicus K833.</title>
        <authorList>
            <person name="Kizina J."/>
            <person name="Richter M."/>
            <person name="Glockner F.O."/>
            <person name="Harder J."/>
        </authorList>
    </citation>
    <scope>NUCLEOTIDE SEQUENCE [LARGE SCALE GENOMIC DNA]</scope>
    <source>
        <strain evidence="4">K833</strain>
    </source>
</reference>
<dbReference type="Gene3D" id="3.30.360.10">
    <property type="entry name" value="Dihydrodipicolinate Reductase, domain 2"/>
    <property type="match status" value="1"/>
</dbReference>
<dbReference type="InterPro" id="IPR000683">
    <property type="entry name" value="Gfo/Idh/MocA-like_OxRdtase_N"/>
</dbReference>
<feature type="domain" description="GFO/IDH/MocA-like oxidoreductase" evidence="3">
    <location>
        <begin position="220"/>
        <end position="356"/>
    </location>
</feature>
<evidence type="ECO:0000259" key="3">
    <source>
        <dbReference type="Pfam" id="PF22725"/>
    </source>
</evidence>
<evidence type="ECO:0000259" key="2">
    <source>
        <dbReference type="Pfam" id="PF01408"/>
    </source>
</evidence>
<dbReference type="STRING" id="595434.RISK_006044"/>
<dbReference type="PANTHER" id="PTHR43818:SF5">
    <property type="entry name" value="OXIDOREDUCTASE FAMILY PROTEIN"/>
    <property type="match status" value="1"/>
</dbReference>
<dbReference type="EMBL" id="LECT01000048">
    <property type="protein sequence ID" value="KLU01860.1"/>
    <property type="molecule type" value="Genomic_DNA"/>
</dbReference>